<gene>
    <name evidence="1" type="ORF">H8D96_09140</name>
</gene>
<sequence>MQTRGAIYHHSELVFHNGFTGKKYLILLNTPVKNEPYLFVKTTSQKKDKPSTPGCIKEHSLFFIPVGKTSFKKDTWVQLYEIYEILPRDIDTSKEISIVGNMDHKMIDAIVDCLFESEEDNIAPVHKNMLRPPLQDSLLKLKEKFKKDR</sequence>
<organism evidence="1 2">
    <name type="scientific">Candidatus Desulfatibia vada</name>
    <dbReference type="NCBI Taxonomy" id="2841696"/>
    <lineage>
        <taxon>Bacteria</taxon>
        <taxon>Pseudomonadati</taxon>
        <taxon>Thermodesulfobacteriota</taxon>
        <taxon>Desulfobacteria</taxon>
        <taxon>Desulfobacterales</taxon>
        <taxon>Desulfobacterales incertae sedis</taxon>
        <taxon>Candidatus Desulfatibia</taxon>
    </lineage>
</organism>
<protein>
    <submittedName>
        <fullName evidence="1">Uncharacterized protein</fullName>
    </submittedName>
</protein>
<accession>A0A8J6P2S9</accession>
<dbReference type="AlphaFoldDB" id="A0A8J6P2S9"/>
<proteinExistence type="predicted"/>
<dbReference type="Proteomes" id="UP000605201">
    <property type="component" value="Unassembled WGS sequence"/>
</dbReference>
<evidence type="ECO:0000313" key="2">
    <source>
        <dbReference type="Proteomes" id="UP000605201"/>
    </source>
</evidence>
<name>A0A8J6P2S9_9BACT</name>
<comment type="caution">
    <text evidence="1">The sequence shown here is derived from an EMBL/GenBank/DDBJ whole genome shotgun (WGS) entry which is preliminary data.</text>
</comment>
<evidence type="ECO:0000313" key="1">
    <source>
        <dbReference type="EMBL" id="MBC8432072.1"/>
    </source>
</evidence>
<dbReference type="EMBL" id="JACNIG010000202">
    <property type="protein sequence ID" value="MBC8432072.1"/>
    <property type="molecule type" value="Genomic_DNA"/>
</dbReference>
<reference evidence="1 2" key="1">
    <citation type="submission" date="2020-08" db="EMBL/GenBank/DDBJ databases">
        <title>Bridging the membrane lipid divide: bacteria of the FCB group superphylum have the potential to synthesize archaeal ether lipids.</title>
        <authorList>
            <person name="Villanueva L."/>
            <person name="Von Meijenfeldt F.A.B."/>
            <person name="Westbye A.B."/>
            <person name="Yadav S."/>
            <person name="Hopmans E.C."/>
            <person name="Dutilh B.E."/>
            <person name="Sinninghe Damste J.S."/>
        </authorList>
    </citation>
    <scope>NUCLEOTIDE SEQUENCE [LARGE SCALE GENOMIC DNA]</scope>
    <source>
        <strain evidence="1">NIOZ-UU17</strain>
    </source>
</reference>